<dbReference type="InterPro" id="IPR006553">
    <property type="entry name" value="Leu-rich_rpt_Cys-con_subtyp"/>
</dbReference>
<sequence length="515" mass="58124">MSKLLDLSDELLLKIFSHLDAADLIDVKLVCQRLNRLWCDRTLWLEADFSQRRFNRAQLCKVLSPVLNSISSFSIRGLRNTSGIHSRSKLLTLHTLRLLAENAPLLKEFTVRETVICAKQITVESLSIFKNLQCLAFINCEFVNKPKTMTDRSWFRKLEKWLPLLTSLHISGTTFVDDYDIMAMGKCSKLSKLILTNCPKVGIAMPYLAIAFRFGLGHLKYLDFRGTSLVNSDVLSILQNGNIQELYLGPMGAVKRQRLSPENRHNLIMADPHREDPPHQQVLVVNMGPDGPNWRQVRDDELDGLGLQWVRQRNEERQRMREEQEDEHYFIGENGHLLQQQPLASIAEEASSSKSSSGLKRKNMDDGEVEGRPSKRARINSDGTCGDSNRADADDSDAIPASEFRLSRDVLSLGCVHELANNFEPDDGLSDQLIPNLVSKGSNLKTLHLAGCAISDDGLTCLMSCLHNLRSVNIMYSLVTQQRLEELRNTYKNCVISDVRPAQGDPRDCTIFCSN</sequence>
<organism evidence="4 5">
    <name type="scientific">Hyalella azteca</name>
    <name type="common">Amphipod</name>
    <dbReference type="NCBI Taxonomy" id="294128"/>
    <lineage>
        <taxon>Eukaryota</taxon>
        <taxon>Metazoa</taxon>
        <taxon>Ecdysozoa</taxon>
        <taxon>Arthropoda</taxon>
        <taxon>Crustacea</taxon>
        <taxon>Multicrustacea</taxon>
        <taxon>Malacostraca</taxon>
        <taxon>Eumalacostraca</taxon>
        <taxon>Peracarida</taxon>
        <taxon>Amphipoda</taxon>
        <taxon>Senticaudata</taxon>
        <taxon>Talitrida</taxon>
        <taxon>Talitroidea</taxon>
        <taxon>Hyalellidae</taxon>
        <taxon>Hyalella</taxon>
    </lineage>
</organism>
<dbReference type="PANTHER" id="PTHR38926">
    <property type="entry name" value="F-BOX DOMAIN CONTAINING PROTEIN, EXPRESSED"/>
    <property type="match status" value="1"/>
</dbReference>
<dbReference type="SMART" id="SM00367">
    <property type="entry name" value="LRR_CC"/>
    <property type="match status" value="2"/>
</dbReference>
<dbReference type="Gene3D" id="3.80.10.10">
    <property type="entry name" value="Ribonuclease Inhibitor"/>
    <property type="match status" value="2"/>
</dbReference>
<evidence type="ECO:0000313" key="5">
    <source>
        <dbReference type="RefSeq" id="XP_018010107.1"/>
    </source>
</evidence>
<evidence type="ECO:0000259" key="3">
    <source>
        <dbReference type="PROSITE" id="PS50181"/>
    </source>
</evidence>
<dbReference type="SUPFAM" id="SSF52058">
    <property type="entry name" value="L domain-like"/>
    <property type="match status" value="1"/>
</dbReference>
<dbReference type="PROSITE" id="PS50181">
    <property type="entry name" value="FBOX"/>
    <property type="match status" value="1"/>
</dbReference>
<evidence type="ECO:0000256" key="1">
    <source>
        <dbReference type="ARBA" id="ARBA00022786"/>
    </source>
</evidence>
<accession>A0A8B7N874</accession>
<dbReference type="AlphaFoldDB" id="A0A8B7N874"/>
<dbReference type="SMART" id="SM00256">
    <property type="entry name" value="FBOX"/>
    <property type="match status" value="1"/>
</dbReference>
<feature type="region of interest" description="Disordered" evidence="2">
    <location>
        <begin position="344"/>
        <end position="396"/>
    </location>
</feature>
<feature type="compositionally biased region" description="Basic and acidic residues" evidence="2">
    <location>
        <begin position="362"/>
        <end position="373"/>
    </location>
</feature>
<gene>
    <name evidence="5" type="primary">LOC108667576</name>
</gene>
<dbReference type="InterPro" id="IPR036047">
    <property type="entry name" value="F-box-like_dom_sf"/>
</dbReference>
<dbReference type="Pfam" id="PF12937">
    <property type="entry name" value="F-box-like"/>
    <property type="match status" value="1"/>
</dbReference>
<protein>
    <submittedName>
        <fullName evidence="5">Uncharacterized protein LOC108667576</fullName>
    </submittedName>
</protein>
<dbReference type="InterPro" id="IPR001810">
    <property type="entry name" value="F-box_dom"/>
</dbReference>
<dbReference type="GeneID" id="108667576"/>
<keyword evidence="1" id="KW-0833">Ubl conjugation pathway</keyword>
<evidence type="ECO:0000313" key="4">
    <source>
        <dbReference type="Proteomes" id="UP000694843"/>
    </source>
</evidence>
<dbReference type="KEGG" id="hazt:108667576"/>
<feature type="compositionally biased region" description="Low complexity" evidence="2">
    <location>
        <begin position="344"/>
        <end position="357"/>
    </location>
</feature>
<name>A0A8B7N874_HYAAZ</name>
<dbReference type="InterPro" id="IPR032675">
    <property type="entry name" value="LRR_dom_sf"/>
</dbReference>
<dbReference type="PANTHER" id="PTHR38926:SF72">
    <property type="entry name" value="IM:7136021-RELATED"/>
    <property type="match status" value="1"/>
</dbReference>
<reference evidence="5" key="1">
    <citation type="submission" date="2025-08" db="UniProtKB">
        <authorList>
            <consortium name="RefSeq"/>
        </authorList>
    </citation>
    <scope>IDENTIFICATION</scope>
    <source>
        <tissue evidence="5">Whole organism</tissue>
    </source>
</reference>
<feature type="domain" description="F-box" evidence="3">
    <location>
        <begin position="1"/>
        <end position="47"/>
    </location>
</feature>
<dbReference type="SUPFAM" id="SSF81383">
    <property type="entry name" value="F-box domain"/>
    <property type="match status" value="1"/>
</dbReference>
<dbReference type="RefSeq" id="XP_018010107.1">
    <property type="nucleotide sequence ID" value="XM_018154618.2"/>
</dbReference>
<proteinExistence type="predicted"/>
<evidence type="ECO:0000256" key="2">
    <source>
        <dbReference type="SAM" id="MobiDB-lite"/>
    </source>
</evidence>
<dbReference type="OrthoDB" id="9856535at2759"/>
<keyword evidence="4" id="KW-1185">Reference proteome</keyword>
<dbReference type="Proteomes" id="UP000694843">
    <property type="component" value="Unplaced"/>
</dbReference>